<name>A0ABS5PRV9_9FIRM</name>
<dbReference type="Gene3D" id="3.20.20.150">
    <property type="entry name" value="Divalent-metal-dependent TIM barrel enzymes"/>
    <property type="match status" value="1"/>
</dbReference>
<dbReference type="GO" id="GO:0016853">
    <property type="term" value="F:isomerase activity"/>
    <property type="evidence" value="ECO:0007669"/>
    <property type="project" value="UniProtKB-KW"/>
</dbReference>
<feature type="domain" description="Xylose isomerase-like TIM barrel" evidence="1">
    <location>
        <begin position="20"/>
        <end position="255"/>
    </location>
</feature>
<dbReference type="RefSeq" id="WP_213236660.1">
    <property type="nucleotide sequence ID" value="NZ_JAHBCL010000013.1"/>
</dbReference>
<proteinExistence type="predicted"/>
<dbReference type="Pfam" id="PF01261">
    <property type="entry name" value="AP_endonuc_2"/>
    <property type="match status" value="1"/>
</dbReference>
<evidence type="ECO:0000313" key="3">
    <source>
        <dbReference type="Proteomes" id="UP000746471"/>
    </source>
</evidence>
<reference evidence="2 3" key="1">
    <citation type="submission" date="2021-05" db="EMBL/GenBank/DDBJ databases">
        <title>Fusibacter ferrireducens sp. nov., an anaerobic, sulfur- and Fe-reducing bacterium isolated from the mangrove sediment.</title>
        <authorList>
            <person name="Qiu D."/>
        </authorList>
    </citation>
    <scope>NUCLEOTIDE SEQUENCE [LARGE SCALE GENOMIC DNA]</scope>
    <source>
        <strain evidence="2 3">DSM 12116</strain>
    </source>
</reference>
<sequence length="264" mass="29586">MKLSISNIAWSENDEAVYAILKQSGFQGLEIAPTRLFPISPYEALDSASAFSQQLFDTYGLTIPSMQSIWYGRGERIFQNQQSQQLLIDYTKSAIDFAAAIQCKSLVFGNPKQRNRMPGDLDNVAFFFENIANAAQKKDVIIALEANPSIYGTNMFNSTQDVIAFVREINHPALKINLDVGTMIVNNEQVNILTDHVDIIQHVHISEPYLAPIEARPLHDALIRLLMNGGYDGFLSIEMKTPPVFDDVLKSIDYLIQLNARLTS</sequence>
<keyword evidence="3" id="KW-1185">Reference proteome</keyword>
<protein>
    <submittedName>
        <fullName evidence="2">Sugar phosphate isomerase/epimerase</fullName>
    </submittedName>
</protein>
<dbReference type="PANTHER" id="PTHR12110">
    <property type="entry name" value="HYDROXYPYRUVATE ISOMERASE"/>
    <property type="match status" value="1"/>
</dbReference>
<dbReference type="Proteomes" id="UP000746471">
    <property type="component" value="Unassembled WGS sequence"/>
</dbReference>
<dbReference type="SUPFAM" id="SSF51658">
    <property type="entry name" value="Xylose isomerase-like"/>
    <property type="match status" value="1"/>
</dbReference>
<organism evidence="2 3">
    <name type="scientific">Fusibacter paucivorans</name>
    <dbReference type="NCBI Taxonomy" id="76009"/>
    <lineage>
        <taxon>Bacteria</taxon>
        <taxon>Bacillati</taxon>
        <taxon>Bacillota</taxon>
        <taxon>Clostridia</taxon>
        <taxon>Eubacteriales</taxon>
        <taxon>Eubacteriales Family XII. Incertae Sedis</taxon>
        <taxon>Fusibacter</taxon>
    </lineage>
</organism>
<evidence type="ECO:0000259" key="1">
    <source>
        <dbReference type="Pfam" id="PF01261"/>
    </source>
</evidence>
<gene>
    <name evidence="2" type="ORF">KHM83_08940</name>
</gene>
<keyword evidence="2" id="KW-0413">Isomerase</keyword>
<dbReference type="EMBL" id="JAHBCL010000013">
    <property type="protein sequence ID" value="MBS7526802.1"/>
    <property type="molecule type" value="Genomic_DNA"/>
</dbReference>
<dbReference type="InterPro" id="IPR013022">
    <property type="entry name" value="Xyl_isomerase-like_TIM-brl"/>
</dbReference>
<accession>A0ABS5PRV9</accession>
<comment type="caution">
    <text evidence="2">The sequence shown here is derived from an EMBL/GenBank/DDBJ whole genome shotgun (WGS) entry which is preliminary data.</text>
</comment>
<dbReference type="InterPro" id="IPR036237">
    <property type="entry name" value="Xyl_isomerase-like_sf"/>
</dbReference>
<evidence type="ECO:0000313" key="2">
    <source>
        <dbReference type="EMBL" id="MBS7526802.1"/>
    </source>
</evidence>
<dbReference type="InterPro" id="IPR050312">
    <property type="entry name" value="IolE/XylAMocC-like"/>
</dbReference>